<reference evidence="2 3" key="1">
    <citation type="journal article" date="2015" name="Genome Biol. Evol.">
        <title>Comparative Genomics of a Bacterivorous Green Alga Reveals Evolutionary Causalities and Consequences of Phago-Mixotrophic Mode of Nutrition.</title>
        <authorList>
            <person name="Burns J.A."/>
            <person name="Paasch A."/>
            <person name="Narechania A."/>
            <person name="Kim E."/>
        </authorList>
    </citation>
    <scope>NUCLEOTIDE SEQUENCE [LARGE SCALE GENOMIC DNA]</scope>
    <source>
        <strain evidence="2 3">PLY_AMNH</strain>
    </source>
</reference>
<sequence>MTRLEKEATEEEEEAKEEGGIFTCPPQKHPQLLSPKKVTEVSENSTCTVSDTTEPVESGEDNVSNIRVVMPEGWVQDIEGRGCVVTLIEGLVSPEQQDTYVASNWLNNFANLGSEEQDARFDRNRWI</sequence>
<keyword evidence="3" id="KW-1185">Reference proteome</keyword>
<evidence type="ECO:0000256" key="1">
    <source>
        <dbReference type="SAM" id="MobiDB-lite"/>
    </source>
</evidence>
<comment type="caution">
    <text evidence="2">The sequence shown here is derived from an EMBL/GenBank/DDBJ whole genome shotgun (WGS) entry which is preliminary data.</text>
</comment>
<protein>
    <submittedName>
        <fullName evidence="2">Uncharacterized protein</fullName>
    </submittedName>
</protein>
<organism evidence="2 3">
    <name type="scientific">Cymbomonas tetramitiformis</name>
    <dbReference type="NCBI Taxonomy" id="36881"/>
    <lineage>
        <taxon>Eukaryota</taxon>
        <taxon>Viridiplantae</taxon>
        <taxon>Chlorophyta</taxon>
        <taxon>Pyramimonadophyceae</taxon>
        <taxon>Pyramimonadales</taxon>
        <taxon>Pyramimonadaceae</taxon>
        <taxon>Cymbomonas</taxon>
    </lineage>
</organism>
<gene>
    <name evidence="2" type="ORF">CYMTET_45748</name>
</gene>
<feature type="region of interest" description="Disordered" evidence="1">
    <location>
        <begin position="1"/>
        <end position="63"/>
    </location>
</feature>
<accession>A0AAE0BYW1</accession>
<evidence type="ECO:0000313" key="3">
    <source>
        <dbReference type="Proteomes" id="UP001190700"/>
    </source>
</evidence>
<name>A0AAE0BYW1_9CHLO</name>
<dbReference type="EMBL" id="LGRX02031598">
    <property type="protein sequence ID" value="KAK3244649.1"/>
    <property type="molecule type" value="Genomic_DNA"/>
</dbReference>
<feature type="compositionally biased region" description="Polar residues" evidence="1">
    <location>
        <begin position="41"/>
        <end position="63"/>
    </location>
</feature>
<evidence type="ECO:0000313" key="2">
    <source>
        <dbReference type="EMBL" id="KAK3244649.1"/>
    </source>
</evidence>
<dbReference type="AlphaFoldDB" id="A0AAE0BYW1"/>
<proteinExistence type="predicted"/>
<dbReference type="Proteomes" id="UP001190700">
    <property type="component" value="Unassembled WGS sequence"/>
</dbReference>